<accession>A0A175W3S4</accession>
<gene>
    <name evidence="1" type="ORF">MMYC01_205430</name>
</gene>
<proteinExistence type="predicted"/>
<evidence type="ECO:0000313" key="1">
    <source>
        <dbReference type="EMBL" id="KXX78346.1"/>
    </source>
</evidence>
<dbReference type="AlphaFoldDB" id="A0A175W3S4"/>
<evidence type="ECO:0000313" key="2">
    <source>
        <dbReference type="Proteomes" id="UP000078237"/>
    </source>
</evidence>
<dbReference type="OrthoDB" id="3649348at2759"/>
<keyword evidence="2" id="KW-1185">Reference proteome</keyword>
<comment type="caution">
    <text evidence="1">The sequence shown here is derived from an EMBL/GenBank/DDBJ whole genome shotgun (WGS) entry which is preliminary data.</text>
</comment>
<organism evidence="1 2">
    <name type="scientific">Madurella mycetomatis</name>
    <dbReference type="NCBI Taxonomy" id="100816"/>
    <lineage>
        <taxon>Eukaryota</taxon>
        <taxon>Fungi</taxon>
        <taxon>Dikarya</taxon>
        <taxon>Ascomycota</taxon>
        <taxon>Pezizomycotina</taxon>
        <taxon>Sordariomycetes</taxon>
        <taxon>Sordariomycetidae</taxon>
        <taxon>Sordariales</taxon>
        <taxon>Sordariales incertae sedis</taxon>
        <taxon>Madurella</taxon>
    </lineage>
</organism>
<reference evidence="1 2" key="1">
    <citation type="journal article" date="2016" name="Genome Announc.">
        <title>Genome Sequence of Madurella mycetomatis mm55, Isolated from a Human Mycetoma Case in Sudan.</title>
        <authorList>
            <person name="Smit S."/>
            <person name="Derks M.F."/>
            <person name="Bervoets S."/>
            <person name="Fahal A."/>
            <person name="van Leeuwen W."/>
            <person name="van Belkum A."/>
            <person name="van de Sande W.W."/>
        </authorList>
    </citation>
    <scope>NUCLEOTIDE SEQUENCE [LARGE SCALE GENOMIC DNA]</scope>
    <source>
        <strain evidence="2">mm55</strain>
    </source>
</reference>
<dbReference type="EMBL" id="LCTW02000124">
    <property type="protein sequence ID" value="KXX78346.1"/>
    <property type="molecule type" value="Genomic_DNA"/>
</dbReference>
<dbReference type="VEuPathDB" id="FungiDB:MMYC01_205430"/>
<name>A0A175W3S4_9PEZI</name>
<protein>
    <submittedName>
        <fullName evidence="1">Uncharacterized protein</fullName>
    </submittedName>
</protein>
<sequence>MGAGQKPLSQELVYAGIVIHLVMTPEAGAAQIPAIFRGEQEPETSSALGSHDYSKKPVAVIMCIAYDDSGAKVMKALYACCMLVGEMDG</sequence>
<dbReference type="Proteomes" id="UP000078237">
    <property type="component" value="Unassembled WGS sequence"/>
</dbReference>